<reference evidence="1" key="1">
    <citation type="submission" date="2023-04" db="EMBL/GenBank/DDBJ databases">
        <title>A chromosome-level genome assembly of the parasitoid wasp Eretmocerus hayati.</title>
        <authorList>
            <person name="Zhong Y."/>
            <person name="Liu S."/>
            <person name="Liu Y."/>
        </authorList>
    </citation>
    <scope>NUCLEOTIDE SEQUENCE</scope>
    <source>
        <strain evidence="1">ZJU_SS_LIU_2023</strain>
    </source>
</reference>
<dbReference type="Proteomes" id="UP001239111">
    <property type="component" value="Chromosome 2"/>
</dbReference>
<evidence type="ECO:0000313" key="1">
    <source>
        <dbReference type="EMBL" id="KAJ8676516.1"/>
    </source>
</evidence>
<comment type="caution">
    <text evidence="1">The sequence shown here is derived from an EMBL/GenBank/DDBJ whole genome shotgun (WGS) entry which is preliminary data.</text>
</comment>
<sequence length="261" mass="30419">MSVSLLMNRLLSRSLRTCESFSKRFYAEKTKKGILSEIDAEETPVYEVELKFAQEEIDKMRLKSRLEPKDRNIMQGRKPYDESFDPFHDSVWYRKRMMGRYGMEAAGFSPAIAWPTEAEIQDQVAWEKVRSRVPIQWMWRKFGLRKRKEAELIAKLEKKADKAVRNFDKWRAELQARIDEKEAKILAAKQKREKVLEEVRERFAYLAKKEADASGQNVAEQTNGLKDQTTDPNHPSNKSPDGIESPSSTNADPKKNDKKTE</sequence>
<protein>
    <submittedName>
        <fullName evidence="1">Uncharacterized protein</fullName>
    </submittedName>
</protein>
<proteinExistence type="predicted"/>
<dbReference type="EMBL" id="CM056742">
    <property type="protein sequence ID" value="KAJ8676516.1"/>
    <property type="molecule type" value="Genomic_DNA"/>
</dbReference>
<gene>
    <name evidence="1" type="ORF">QAD02_012303</name>
</gene>
<keyword evidence="2" id="KW-1185">Reference proteome</keyword>
<accession>A0ACC2P0D0</accession>
<evidence type="ECO:0000313" key="2">
    <source>
        <dbReference type="Proteomes" id="UP001239111"/>
    </source>
</evidence>
<organism evidence="1 2">
    <name type="scientific">Eretmocerus hayati</name>
    <dbReference type="NCBI Taxonomy" id="131215"/>
    <lineage>
        <taxon>Eukaryota</taxon>
        <taxon>Metazoa</taxon>
        <taxon>Ecdysozoa</taxon>
        <taxon>Arthropoda</taxon>
        <taxon>Hexapoda</taxon>
        <taxon>Insecta</taxon>
        <taxon>Pterygota</taxon>
        <taxon>Neoptera</taxon>
        <taxon>Endopterygota</taxon>
        <taxon>Hymenoptera</taxon>
        <taxon>Apocrita</taxon>
        <taxon>Proctotrupomorpha</taxon>
        <taxon>Chalcidoidea</taxon>
        <taxon>Aphelinidae</taxon>
        <taxon>Aphelininae</taxon>
        <taxon>Eretmocerus</taxon>
    </lineage>
</organism>
<name>A0ACC2P0D0_9HYME</name>